<evidence type="ECO:0000313" key="3">
    <source>
        <dbReference type="Proteomes" id="UP001596484"/>
    </source>
</evidence>
<dbReference type="InterPro" id="IPR036291">
    <property type="entry name" value="NAD(P)-bd_dom_sf"/>
</dbReference>
<proteinExistence type="predicted"/>
<reference evidence="3" key="1">
    <citation type="journal article" date="2019" name="Int. J. Syst. Evol. Microbiol.">
        <title>The Global Catalogue of Microorganisms (GCM) 10K type strain sequencing project: providing services to taxonomists for standard genome sequencing and annotation.</title>
        <authorList>
            <consortium name="The Broad Institute Genomics Platform"/>
            <consortium name="The Broad Institute Genome Sequencing Center for Infectious Disease"/>
            <person name="Wu L."/>
            <person name="Ma J."/>
        </authorList>
    </citation>
    <scope>NUCLEOTIDE SEQUENCE [LARGE SCALE GENOMIC DNA]</scope>
    <source>
        <strain evidence="3">ICMP 19430</strain>
    </source>
</reference>
<dbReference type="SUPFAM" id="SSF51735">
    <property type="entry name" value="NAD(P)-binding Rossmann-fold domains"/>
    <property type="match status" value="1"/>
</dbReference>
<dbReference type="Proteomes" id="UP001596484">
    <property type="component" value="Unassembled WGS sequence"/>
</dbReference>
<dbReference type="EMBL" id="JBHTCS010000012">
    <property type="protein sequence ID" value="MFC7448320.1"/>
    <property type="molecule type" value="Genomic_DNA"/>
</dbReference>
<dbReference type="Gene3D" id="3.40.50.720">
    <property type="entry name" value="NAD(P)-binding Rossmann-like Domain"/>
    <property type="match status" value="1"/>
</dbReference>
<sequence length="356" mass="38011">MYGTVRRHPPGSTDLPAVLVTGATGVLGSALLELITDRPVFALYRRQPGAAQENVTWVRGDTSVAGLGLGDRYAEVADRIGRVVHLAAVVDFNAGRGGFEAVNAQGTRNVLGLARSAGADFVHVSSSFVARRHAARRVTGTTCAAGRDAYLLSKVAGEQAVRDSGLNHVILRPSLIIGDSSTGAIARRQGLHTFIGAWVKGMLPVSVLEDDTPIDFVPQDILAAALCRVLDQDLDGGTYWLTAGSESLTVSEIMKAAVDVRSEYGFAPVDVPFLPLDTVQRLILPAFRDTFGTRNMLLFENMVALSSVHTADRFRSDLGSGLFHGVMAPGSLARQAVERTVERYFVPAKVKCRVAA</sequence>
<dbReference type="Pfam" id="PF07993">
    <property type="entry name" value="NAD_binding_4"/>
    <property type="match status" value="1"/>
</dbReference>
<name>A0ABW2RWS2_9NOCA</name>
<protein>
    <submittedName>
        <fullName evidence="2">SDR family oxidoreductase</fullName>
    </submittedName>
</protein>
<gene>
    <name evidence="2" type="ORF">ACFQS9_10510</name>
</gene>
<keyword evidence="3" id="KW-1185">Reference proteome</keyword>
<dbReference type="RefSeq" id="WP_378404609.1">
    <property type="nucleotide sequence ID" value="NZ_JBHTCS010000012.1"/>
</dbReference>
<dbReference type="InterPro" id="IPR013120">
    <property type="entry name" value="FAR_NAD-bd"/>
</dbReference>
<evidence type="ECO:0000313" key="2">
    <source>
        <dbReference type="EMBL" id="MFC7448320.1"/>
    </source>
</evidence>
<dbReference type="InterPro" id="IPR050177">
    <property type="entry name" value="Lipid_A_modif_metabolic_enz"/>
</dbReference>
<dbReference type="PANTHER" id="PTHR43245:SF51">
    <property type="entry name" value="SHORT CHAIN DEHYDROGENASE_REDUCTASE FAMILY 42E, MEMBER 2"/>
    <property type="match status" value="1"/>
</dbReference>
<dbReference type="PANTHER" id="PTHR43245">
    <property type="entry name" value="BIFUNCTIONAL POLYMYXIN RESISTANCE PROTEIN ARNA"/>
    <property type="match status" value="1"/>
</dbReference>
<feature type="domain" description="Thioester reductase (TE)" evidence="1">
    <location>
        <begin position="40"/>
        <end position="225"/>
    </location>
</feature>
<evidence type="ECO:0000259" key="1">
    <source>
        <dbReference type="Pfam" id="PF07993"/>
    </source>
</evidence>
<comment type="caution">
    <text evidence="2">The sequence shown here is derived from an EMBL/GenBank/DDBJ whole genome shotgun (WGS) entry which is preliminary data.</text>
</comment>
<organism evidence="2 3">
    <name type="scientific">Rhodococcus daqingensis</name>
    <dbReference type="NCBI Taxonomy" id="2479363"/>
    <lineage>
        <taxon>Bacteria</taxon>
        <taxon>Bacillati</taxon>
        <taxon>Actinomycetota</taxon>
        <taxon>Actinomycetes</taxon>
        <taxon>Mycobacteriales</taxon>
        <taxon>Nocardiaceae</taxon>
        <taxon>Rhodococcus</taxon>
    </lineage>
</organism>
<accession>A0ABW2RWS2</accession>